<reference evidence="3" key="1">
    <citation type="journal article" date="2013" name="J. Virol.">
        <title>New Insights into the Evolution of Entomopoxvirinae from the Complete Genome Sequences of Four Entomopoxviruses Infecting Adoxophyes honmai, Choristoneura biennis, Choristoneura rosaceana, and Mythimna separata.</title>
        <authorList>
            <person name="Theze J."/>
            <person name="Takatsuka J."/>
            <person name="Li Z."/>
            <person name="Gallais J."/>
            <person name="Doucet D."/>
            <person name="Arif B."/>
            <person name="Nakai M."/>
            <person name="Herniou E.A."/>
        </authorList>
    </citation>
    <scope>NUCLEOTIDE SEQUENCE</scope>
    <source>
        <strain evidence="3">Tokyo</strain>
    </source>
</reference>
<evidence type="ECO:0000259" key="2">
    <source>
        <dbReference type="PROSITE" id="PS51301"/>
    </source>
</evidence>
<evidence type="ECO:0000313" key="3">
    <source>
        <dbReference type="EMBL" id="CCU55398.1"/>
    </source>
</evidence>
<dbReference type="PROSITE" id="PS51301">
    <property type="entry name" value="KILA_N"/>
    <property type="match status" value="1"/>
</dbReference>
<dbReference type="Pfam" id="PF12299">
    <property type="entry name" value="DUF3627"/>
    <property type="match status" value="1"/>
</dbReference>
<dbReference type="InterPro" id="IPR017880">
    <property type="entry name" value="KilA_N"/>
</dbReference>
<sequence>MNSLNDICYERINDSYHYGLFGDFKLVIDKTTGYFNATKLCNFGGKQFKQWKRLEKSQELIKYIENLRSGNPHPWKYEIISNNKHDICKKYTGVYVCDDLILDIASWISPEFYMKCNNIIKHYFKNEFKNLSDKDIKNKIQRNINKYTNIIEEKELEINDLNSKLNNIIDQNNKILETNKNLENQNKQLLELAKKQNIKLDDIEYELIEVKEELNETSYKLDDLTQTVEENILPDRNIPPSDPKLKHNLLIYKVDEYIYKIVRAQSKLSNNFIKSIPVNNVIINEYVPNPIDMVNRMRLAVKENHSKILLKTKKDNKEKSKEEIRIIYNSIKPFEIKNNKITLNNSTIDHILILFDKLKQEQFKY</sequence>
<gene>
    <name evidence="3" type="ORF">AHEV_077</name>
</gene>
<evidence type="ECO:0000313" key="4">
    <source>
        <dbReference type="Proteomes" id="UP000792575"/>
    </source>
</evidence>
<feature type="coiled-coil region" evidence="1">
    <location>
        <begin position="137"/>
        <end position="227"/>
    </location>
</feature>
<feature type="domain" description="KilA-N" evidence="2">
    <location>
        <begin position="15"/>
        <end position="123"/>
    </location>
</feature>
<dbReference type="RefSeq" id="YP_008003900.1">
    <property type="nucleotide sequence ID" value="NC_021247.1"/>
</dbReference>
<dbReference type="SMART" id="SM01252">
    <property type="entry name" value="KilA-N"/>
    <property type="match status" value="1"/>
</dbReference>
<keyword evidence="1" id="KW-0175">Coiled coil</keyword>
<accession>A0A916KNX7</accession>
<dbReference type="InterPro" id="IPR018004">
    <property type="entry name" value="KilA/APSES_HTH"/>
</dbReference>
<proteinExistence type="predicted"/>
<name>A0A916KNX7_9POXV</name>
<protein>
    <submittedName>
        <fullName evidence="3">N1R/p28-like protein</fullName>
    </submittedName>
</protein>
<dbReference type="Proteomes" id="UP000792575">
    <property type="component" value="Genome"/>
</dbReference>
<evidence type="ECO:0000256" key="1">
    <source>
        <dbReference type="SAM" id="Coils"/>
    </source>
</evidence>
<organism evidence="3 4">
    <name type="scientific">Adoxophyes honmai entomopoxvirus 'L'</name>
    <dbReference type="NCBI Taxonomy" id="1293540"/>
    <lineage>
        <taxon>Viruses</taxon>
        <taxon>Varidnaviria</taxon>
        <taxon>Bamfordvirae</taxon>
        <taxon>Nucleocytoviricota</taxon>
        <taxon>Pokkesviricetes</taxon>
        <taxon>Chitovirales</taxon>
        <taxon>Poxviridae</taxon>
        <taxon>Entomopoxvirinae</taxon>
        <taxon>Betaentomopoxvirus</taxon>
        <taxon>Betaentomopoxvirus ahonmai</taxon>
    </lineage>
</organism>
<dbReference type="OrthoDB" id="16963at10239"/>
<keyword evidence="4" id="KW-1185">Reference proteome</keyword>
<dbReference type="KEGG" id="vg:15614006"/>
<dbReference type="Pfam" id="PF04383">
    <property type="entry name" value="KilA-N"/>
    <property type="match status" value="1"/>
</dbReference>
<dbReference type="GeneID" id="15614006"/>
<dbReference type="InterPro" id="IPR022549">
    <property type="entry name" value="DUF3627"/>
</dbReference>
<dbReference type="EMBL" id="HF679131">
    <property type="protein sequence ID" value="CCU55398.1"/>
    <property type="molecule type" value="Genomic_DNA"/>
</dbReference>